<accession>W0FHL6</accession>
<dbReference type="AlphaFoldDB" id="W0FHL6"/>
<protein>
    <submittedName>
        <fullName evidence="2">Uncharacterized protein</fullName>
    </submittedName>
</protein>
<evidence type="ECO:0000313" key="2">
    <source>
        <dbReference type="EMBL" id="AHF24231.1"/>
    </source>
</evidence>
<name>W0FHL6_9BACT</name>
<dbReference type="EMBL" id="KC246788">
    <property type="protein sequence ID" value="AHF24231.1"/>
    <property type="molecule type" value="Genomic_DNA"/>
</dbReference>
<sequence>MLGAGYGALVGNTVEAFKDYDAMSVVEVLAGKLYEGETAVVALVAEDEPAFDKALEKFDATIMRHDAATIAQEAQLAQQLDEEITREAYLELRAEHKAEFEKMREEQAAAIKEKIKEYSESGLAFHAGI</sequence>
<keyword evidence="1" id="KW-0175">Coiled coil</keyword>
<feature type="coiled-coil region" evidence="1">
    <location>
        <begin position="86"/>
        <end position="113"/>
    </location>
</feature>
<organism evidence="2">
    <name type="scientific">uncultured bacterium Contig224</name>
    <dbReference type="NCBI Taxonomy" id="1393538"/>
    <lineage>
        <taxon>Bacteria</taxon>
        <taxon>environmental samples</taxon>
    </lineage>
</organism>
<proteinExistence type="predicted"/>
<reference evidence="2" key="1">
    <citation type="journal article" date="2013" name="PLoS ONE">
        <title>Metagenomic insights into the carbohydrate-active enzymes carried by the microorganisms adhering to solid digesta in the rumen of cows.</title>
        <authorList>
            <person name="Wang L."/>
            <person name="Hatem A."/>
            <person name="Catalyurek U.V."/>
            <person name="Morrison M."/>
            <person name="Yu Z."/>
        </authorList>
    </citation>
    <scope>NUCLEOTIDE SEQUENCE</scope>
</reference>
<evidence type="ECO:0000256" key="1">
    <source>
        <dbReference type="SAM" id="Coils"/>
    </source>
</evidence>